<accession>A0A2K8MHC1</accession>
<organism evidence="1 2">
    <name type="scientific">Sphingomonas psychrotolerans</name>
    <dbReference type="NCBI Taxonomy" id="1327635"/>
    <lineage>
        <taxon>Bacteria</taxon>
        <taxon>Pseudomonadati</taxon>
        <taxon>Pseudomonadota</taxon>
        <taxon>Alphaproteobacteria</taxon>
        <taxon>Sphingomonadales</taxon>
        <taxon>Sphingomonadaceae</taxon>
        <taxon>Sphingomonas</taxon>
    </lineage>
</organism>
<evidence type="ECO:0000313" key="2">
    <source>
        <dbReference type="Proteomes" id="UP000229081"/>
    </source>
</evidence>
<gene>
    <name evidence="1" type="ORF">CVN68_03440</name>
</gene>
<name>A0A2K8MHC1_9SPHN</name>
<proteinExistence type="predicted"/>
<dbReference type="AlphaFoldDB" id="A0A2K8MHC1"/>
<dbReference type="RefSeq" id="WP_100280960.1">
    <property type="nucleotide sequence ID" value="NZ_CP024923.1"/>
</dbReference>
<evidence type="ECO:0000313" key="1">
    <source>
        <dbReference type="EMBL" id="ATY31149.1"/>
    </source>
</evidence>
<protein>
    <submittedName>
        <fullName evidence="1">Uncharacterized protein</fullName>
    </submittedName>
</protein>
<dbReference type="EMBL" id="CP024923">
    <property type="protein sequence ID" value="ATY31149.1"/>
    <property type="molecule type" value="Genomic_DNA"/>
</dbReference>
<dbReference type="KEGG" id="sphc:CVN68_03440"/>
<sequence length="123" mass="13056">MSTSTLAFDSRPKPWPRIEWTLPGRNPKFRRSPSISETKLPSGLLTSFVLPTSSGTGTGRLMIGRGRALILIGNTCADAVPAQPSRAGANTARPISRCMETSRAQCASSIELAGADRVDISQA</sequence>
<dbReference type="Proteomes" id="UP000229081">
    <property type="component" value="Chromosome"/>
</dbReference>
<reference evidence="1 2" key="1">
    <citation type="submission" date="2017-11" db="EMBL/GenBank/DDBJ databases">
        <title>Complete genome sequence of Sphingomonas sp. Strain Cra20, a psychrotolerant potential plant growth promoting rhizobacteria.</title>
        <authorList>
            <person name="Luo Y."/>
        </authorList>
    </citation>
    <scope>NUCLEOTIDE SEQUENCE [LARGE SCALE GENOMIC DNA]</scope>
    <source>
        <strain evidence="1 2">Cra20</strain>
    </source>
</reference>
<keyword evidence="2" id="KW-1185">Reference proteome</keyword>